<reference evidence="2 3" key="1">
    <citation type="journal article" date="2024" name="G3 (Bethesda)">
        <title>Genome assembly of Hibiscus sabdariffa L. provides insights into metabolisms of medicinal natural products.</title>
        <authorList>
            <person name="Kim T."/>
        </authorList>
    </citation>
    <scope>NUCLEOTIDE SEQUENCE [LARGE SCALE GENOMIC DNA]</scope>
    <source>
        <strain evidence="2">TK-2024</strain>
        <tissue evidence="2">Old leaves</tissue>
    </source>
</reference>
<evidence type="ECO:0008006" key="4">
    <source>
        <dbReference type="Google" id="ProtNLM"/>
    </source>
</evidence>
<evidence type="ECO:0000313" key="2">
    <source>
        <dbReference type="EMBL" id="KAK8510523.1"/>
    </source>
</evidence>
<keyword evidence="3" id="KW-1185">Reference proteome</keyword>
<proteinExistence type="predicted"/>
<dbReference type="EMBL" id="JBBPBM010000084">
    <property type="protein sequence ID" value="KAK8510523.1"/>
    <property type="molecule type" value="Genomic_DNA"/>
</dbReference>
<name>A0ABR2BTU7_9ROSI</name>
<evidence type="ECO:0000313" key="3">
    <source>
        <dbReference type="Proteomes" id="UP001472677"/>
    </source>
</evidence>
<dbReference type="Proteomes" id="UP001472677">
    <property type="component" value="Unassembled WGS sequence"/>
</dbReference>
<protein>
    <recommendedName>
        <fullName evidence="4">RNase H type-1 domain-containing protein</fullName>
    </recommendedName>
</protein>
<accession>A0ABR2BTU7</accession>
<sequence>MDDILRRGGRLVEECSRASSVAKGPQAGRMRASTWSRPRVGKDWSVVVNHVGRGSNGVADALAQRGHGSSMEQVSFSETPDEVACIVENEQLGSFPTTAMSVIDEHEVPFDPGGLS</sequence>
<comment type="caution">
    <text evidence="2">The sequence shown here is derived from an EMBL/GenBank/DDBJ whole genome shotgun (WGS) entry which is preliminary data.</text>
</comment>
<organism evidence="2 3">
    <name type="scientific">Hibiscus sabdariffa</name>
    <name type="common">roselle</name>
    <dbReference type="NCBI Taxonomy" id="183260"/>
    <lineage>
        <taxon>Eukaryota</taxon>
        <taxon>Viridiplantae</taxon>
        <taxon>Streptophyta</taxon>
        <taxon>Embryophyta</taxon>
        <taxon>Tracheophyta</taxon>
        <taxon>Spermatophyta</taxon>
        <taxon>Magnoliopsida</taxon>
        <taxon>eudicotyledons</taxon>
        <taxon>Gunneridae</taxon>
        <taxon>Pentapetalae</taxon>
        <taxon>rosids</taxon>
        <taxon>malvids</taxon>
        <taxon>Malvales</taxon>
        <taxon>Malvaceae</taxon>
        <taxon>Malvoideae</taxon>
        <taxon>Hibiscus</taxon>
    </lineage>
</organism>
<feature type="region of interest" description="Disordered" evidence="1">
    <location>
        <begin position="16"/>
        <end position="35"/>
    </location>
</feature>
<evidence type="ECO:0000256" key="1">
    <source>
        <dbReference type="SAM" id="MobiDB-lite"/>
    </source>
</evidence>
<gene>
    <name evidence="2" type="ORF">V6N12_055453</name>
</gene>